<dbReference type="Pfam" id="PF01636">
    <property type="entry name" value="APH"/>
    <property type="match status" value="1"/>
</dbReference>
<dbReference type="Proteomes" id="UP000053573">
    <property type="component" value="Unassembled WGS sequence"/>
</dbReference>
<proteinExistence type="predicted"/>
<feature type="domain" description="Aminoglycoside phosphotransferase" evidence="1">
    <location>
        <begin position="63"/>
        <end position="246"/>
    </location>
</feature>
<dbReference type="InterPro" id="IPR051678">
    <property type="entry name" value="AGP_Transferase"/>
</dbReference>
<evidence type="ECO:0000259" key="1">
    <source>
        <dbReference type="Pfam" id="PF01636"/>
    </source>
</evidence>
<reference evidence="3" key="1">
    <citation type="journal article" date="2015" name="PLoS Genet.">
        <title>The dynamic genome and transcriptome of the human fungal pathogen Blastomyces and close relative Emmonsia.</title>
        <authorList>
            <person name="Munoz J.F."/>
            <person name="Gauthier G.M."/>
            <person name="Desjardins C.A."/>
            <person name="Gallo J.E."/>
            <person name="Holder J."/>
            <person name="Sullivan T.D."/>
            <person name="Marty A.J."/>
            <person name="Carmen J.C."/>
            <person name="Chen Z."/>
            <person name="Ding L."/>
            <person name="Gujja S."/>
            <person name="Magrini V."/>
            <person name="Misas E."/>
            <person name="Mitreva M."/>
            <person name="Priest M."/>
            <person name="Saif S."/>
            <person name="Whiston E.A."/>
            <person name="Young S."/>
            <person name="Zeng Q."/>
            <person name="Goldman W.E."/>
            <person name="Mardis E.R."/>
            <person name="Taylor J.W."/>
            <person name="McEwen J.G."/>
            <person name="Clay O.K."/>
            <person name="Klein B.S."/>
            <person name="Cuomo C.A."/>
        </authorList>
    </citation>
    <scope>NUCLEOTIDE SEQUENCE [LARGE SCALE GENOMIC DNA]</scope>
    <source>
        <strain evidence="3">UAMH 139</strain>
    </source>
</reference>
<dbReference type="SUPFAM" id="SSF56112">
    <property type="entry name" value="Protein kinase-like (PK-like)"/>
    <property type="match status" value="1"/>
</dbReference>
<dbReference type="EMBL" id="LDEV01002750">
    <property type="protein sequence ID" value="KLJ07781.1"/>
    <property type="molecule type" value="Genomic_DNA"/>
</dbReference>
<protein>
    <recommendedName>
        <fullName evidence="1">Aminoglycoside phosphotransferase domain-containing protein</fullName>
    </recommendedName>
</protein>
<name>A0A0H1BEZ8_9EURO</name>
<dbReference type="PANTHER" id="PTHR21310">
    <property type="entry name" value="AMINOGLYCOSIDE PHOSPHOTRANSFERASE-RELATED-RELATED"/>
    <property type="match status" value="1"/>
</dbReference>
<keyword evidence="3" id="KW-1185">Reference proteome</keyword>
<dbReference type="Gene3D" id="3.90.1200.10">
    <property type="match status" value="1"/>
</dbReference>
<dbReference type="PANTHER" id="PTHR21310:SF54">
    <property type="entry name" value="AMINOGLYCOSIDE PHOSPHOTRANSFERASE DOMAIN-CONTAINING PROTEIN"/>
    <property type="match status" value="1"/>
</dbReference>
<dbReference type="InterPro" id="IPR002575">
    <property type="entry name" value="Aminoglycoside_PTrfase"/>
</dbReference>
<evidence type="ECO:0000313" key="2">
    <source>
        <dbReference type="EMBL" id="KLJ07781.1"/>
    </source>
</evidence>
<gene>
    <name evidence="2" type="ORF">EMPG_16741</name>
</gene>
<evidence type="ECO:0000313" key="3">
    <source>
        <dbReference type="Proteomes" id="UP000053573"/>
    </source>
</evidence>
<accession>A0A0H1BEZ8</accession>
<comment type="caution">
    <text evidence="2">The sequence shown here is derived from an EMBL/GenBank/DDBJ whole genome shotgun (WGS) entry which is preliminary data.</text>
</comment>
<sequence length="278" mass="31468">MPITLQSEPLLALDTAQTEVNFLDSTFFATQERLLPPEEVAALSEQYTRHPRPTPVKIEHLGLVVKFGPSVTVEEALCLRALRTPPFLAEKVPVPEVYGWRIHENYVFIYMELIRGDMLHDRWGSLGEADKASICDQLREIVSSLRQVEQDSKDPFIGSINRQHLRDYVFQTMPRTGPFKTVMEFNDWFSSLPQHWVPDSRKYQDPYRHFLPDTGSIKLTHGDLHHGNIMISSTGPPRIIALIDWAHGAGTLNTGSIARCCTHHTMKGSGAMFGYPSS</sequence>
<organism evidence="2 3">
    <name type="scientific">Blastomyces silverae</name>
    <dbReference type="NCBI Taxonomy" id="2060906"/>
    <lineage>
        <taxon>Eukaryota</taxon>
        <taxon>Fungi</taxon>
        <taxon>Dikarya</taxon>
        <taxon>Ascomycota</taxon>
        <taxon>Pezizomycotina</taxon>
        <taxon>Eurotiomycetes</taxon>
        <taxon>Eurotiomycetidae</taxon>
        <taxon>Onygenales</taxon>
        <taxon>Ajellomycetaceae</taxon>
        <taxon>Blastomyces</taxon>
    </lineage>
</organism>
<dbReference type="InterPro" id="IPR011009">
    <property type="entry name" value="Kinase-like_dom_sf"/>
</dbReference>
<dbReference type="AlphaFoldDB" id="A0A0H1BEZ8"/>
<dbReference type="OrthoDB" id="2906425at2759"/>